<keyword evidence="2" id="KW-1185">Reference proteome</keyword>
<evidence type="ECO:0000313" key="2">
    <source>
        <dbReference type="Proteomes" id="UP000499080"/>
    </source>
</evidence>
<name>A0A4Y2F9M3_ARAVE</name>
<comment type="caution">
    <text evidence="1">The sequence shown here is derived from an EMBL/GenBank/DDBJ whole genome shotgun (WGS) entry which is preliminary data.</text>
</comment>
<gene>
    <name evidence="1" type="ORF">AVEN_205602_1</name>
</gene>
<reference evidence="1 2" key="1">
    <citation type="journal article" date="2019" name="Sci. Rep.">
        <title>Orb-weaving spider Araneus ventricosus genome elucidates the spidroin gene catalogue.</title>
        <authorList>
            <person name="Kono N."/>
            <person name="Nakamura H."/>
            <person name="Ohtoshi R."/>
            <person name="Moran D.A.P."/>
            <person name="Shinohara A."/>
            <person name="Yoshida Y."/>
            <person name="Fujiwara M."/>
            <person name="Mori M."/>
            <person name="Tomita M."/>
            <person name="Arakawa K."/>
        </authorList>
    </citation>
    <scope>NUCLEOTIDE SEQUENCE [LARGE SCALE GENOMIC DNA]</scope>
</reference>
<dbReference type="EMBL" id="BGPR01000830">
    <property type="protein sequence ID" value="GBM37166.1"/>
    <property type="molecule type" value="Genomic_DNA"/>
</dbReference>
<dbReference type="Proteomes" id="UP000499080">
    <property type="component" value="Unassembled WGS sequence"/>
</dbReference>
<protein>
    <submittedName>
        <fullName evidence="1">Uncharacterized protein</fullName>
    </submittedName>
</protein>
<organism evidence="1 2">
    <name type="scientific">Araneus ventricosus</name>
    <name type="common">Orbweaver spider</name>
    <name type="synonym">Epeira ventricosa</name>
    <dbReference type="NCBI Taxonomy" id="182803"/>
    <lineage>
        <taxon>Eukaryota</taxon>
        <taxon>Metazoa</taxon>
        <taxon>Ecdysozoa</taxon>
        <taxon>Arthropoda</taxon>
        <taxon>Chelicerata</taxon>
        <taxon>Arachnida</taxon>
        <taxon>Araneae</taxon>
        <taxon>Araneomorphae</taxon>
        <taxon>Entelegynae</taxon>
        <taxon>Araneoidea</taxon>
        <taxon>Araneidae</taxon>
        <taxon>Araneus</taxon>
    </lineage>
</organism>
<accession>A0A4Y2F9M3</accession>
<sequence>MDAGDSRRIEREQVDLPNGHWIKDNIFGPVIPSSVGNPTIYFERTFDFNCVVTPTSWLFRVTFTRAKGKDVSCISAIRRTDHAPGLVNVQFWTTILTDIFCFDVSYVQHFISGMPAGRVDRQVFKHIISSKYASILYEQKLHVQFFLIVHGCHSAGDKTE</sequence>
<evidence type="ECO:0000313" key="1">
    <source>
        <dbReference type="EMBL" id="GBM37166.1"/>
    </source>
</evidence>
<dbReference type="AlphaFoldDB" id="A0A4Y2F9M3"/>
<proteinExistence type="predicted"/>